<keyword evidence="2" id="KW-0812">Transmembrane</keyword>
<dbReference type="Proteomes" id="UP000727071">
    <property type="component" value="Unassembled WGS sequence"/>
</dbReference>
<keyword evidence="2" id="KW-0472">Membrane</keyword>
<dbReference type="AlphaFoldDB" id="A0AB35FYB0"/>
<feature type="region of interest" description="Disordered" evidence="1">
    <location>
        <begin position="30"/>
        <end position="72"/>
    </location>
</feature>
<evidence type="ECO:0000313" key="4">
    <source>
        <dbReference type="Proteomes" id="UP000727071"/>
    </source>
</evidence>
<evidence type="ECO:0008006" key="5">
    <source>
        <dbReference type="Google" id="ProtNLM"/>
    </source>
</evidence>
<comment type="caution">
    <text evidence="3">The sequence shown here is derived from an EMBL/GenBank/DDBJ whole genome shotgun (WGS) entry which is preliminary data.</text>
</comment>
<gene>
    <name evidence="3" type="ORF">KII88_02620</name>
</gene>
<accession>A0AB35FYB0</accession>
<sequence>MNKKYLLLMIGVLVVIVAILGGYIVGNKPQNQTKTEKSVQSSSSKIEKSSSSSVATSSSSTTSTVISTTDAETQLNDGQSIDGKIVDIDILEVENDTELGQNIQAGEHLNFYPATQQYNLKTGGHVKFKVTAAKSTMGSWLIKGNVIN</sequence>
<feature type="transmembrane region" description="Helical" evidence="2">
    <location>
        <begin position="6"/>
        <end position="25"/>
    </location>
</feature>
<proteinExistence type="predicted"/>
<dbReference type="EMBL" id="JAHBFV010000006">
    <property type="protein sequence ID" value="MBZ6015433.1"/>
    <property type="molecule type" value="Genomic_DNA"/>
</dbReference>
<organism evidence="3 4">
    <name type="scientific">Leuconostoc gelidum subsp. gelidum</name>
    <dbReference type="NCBI Taxonomy" id="1607839"/>
    <lineage>
        <taxon>Bacteria</taxon>
        <taxon>Bacillati</taxon>
        <taxon>Bacillota</taxon>
        <taxon>Bacilli</taxon>
        <taxon>Lactobacillales</taxon>
        <taxon>Lactobacillaceae</taxon>
        <taxon>Leuconostoc</taxon>
        <taxon>Leuconostoc gelidum group</taxon>
    </lineage>
</organism>
<evidence type="ECO:0000256" key="2">
    <source>
        <dbReference type="SAM" id="Phobius"/>
    </source>
</evidence>
<name>A0AB35FYB0_LEUGE</name>
<evidence type="ECO:0000313" key="3">
    <source>
        <dbReference type="EMBL" id="MBZ6015433.1"/>
    </source>
</evidence>
<reference evidence="3" key="1">
    <citation type="submission" date="2021-05" db="EMBL/GenBank/DDBJ databases">
        <title>Pangenome of Leuconostoc gelidum warrants species status for Leuconostoc gelidum subsp. gasicomitatum.</title>
        <authorList>
            <person name="Johansson P."/>
            <person name="Sade E."/>
            <person name="Hultman J."/>
            <person name="Auvinen P."/>
            <person name="Bjorkroth J."/>
        </authorList>
    </citation>
    <scope>NUCLEOTIDE SEQUENCE</scope>
    <source>
        <strain evidence="3">C220d</strain>
    </source>
</reference>
<feature type="compositionally biased region" description="Low complexity" evidence="1">
    <location>
        <begin position="38"/>
        <end position="69"/>
    </location>
</feature>
<dbReference type="RefSeq" id="WP_089896446.1">
    <property type="nucleotide sequence ID" value="NZ_JAHBFV010000006.1"/>
</dbReference>
<keyword evidence="2" id="KW-1133">Transmembrane helix</keyword>
<evidence type="ECO:0000256" key="1">
    <source>
        <dbReference type="SAM" id="MobiDB-lite"/>
    </source>
</evidence>
<protein>
    <recommendedName>
        <fullName evidence="5">DUF4352 domain-containing protein</fullName>
    </recommendedName>
</protein>